<sequence>MTIQSPTGVGASLPPGLTVLTGRALHHLALGIVRDAARVPARAVTVSLSDNGGALRATVVVPVTLNGSEHTTLRDHGTALREALIQGMDQLAGRVVDTVDVRFAGVHRAPTRRVT</sequence>
<comment type="caution">
    <text evidence="1">The sequence shown here is derived from an EMBL/GenBank/DDBJ whole genome shotgun (WGS) entry which is preliminary data.</text>
</comment>
<evidence type="ECO:0000313" key="2">
    <source>
        <dbReference type="Proteomes" id="UP000295601"/>
    </source>
</evidence>
<dbReference type="EMBL" id="SNYA01000002">
    <property type="protein sequence ID" value="TDP94296.1"/>
    <property type="molecule type" value="Genomic_DNA"/>
</dbReference>
<protein>
    <submittedName>
        <fullName evidence="1">Uncharacterized protein</fullName>
    </submittedName>
</protein>
<reference evidence="1 2" key="1">
    <citation type="submission" date="2019-03" db="EMBL/GenBank/DDBJ databases">
        <title>Genomic analyses of the natural microbiome of Caenorhabditis elegans.</title>
        <authorList>
            <person name="Samuel B."/>
        </authorList>
    </citation>
    <scope>NUCLEOTIDE SEQUENCE [LARGE SCALE GENOMIC DNA]</scope>
    <source>
        <strain evidence="1 2">JUb18</strain>
    </source>
</reference>
<proteinExistence type="predicted"/>
<evidence type="ECO:0000313" key="1">
    <source>
        <dbReference type="EMBL" id="TDP94296.1"/>
    </source>
</evidence>
<name>A0A4R6S686_9MICO</name>
<gene>
    <name evidence="1" type="ORF">EDF62_0710</name>
</gene>
<dbReference type="Proteomes" id="UP000295601">
    <property type="component" value="Unassembled WGS sequence"/>
</dbReference>
<accession>A0A4R6S686</accession>
<dbReference type="OrthoDB" id="5081497at2"/>
<dbReference type="RefSeq" id="WP_133615888.1">
    <property type="nucleotide sequence ID" value="NZ_CP080492.1"/>
</dbReference>
<organism evidence="1 2">
    <name type="scientific">Leucobacter luti</name>
    <dbReference type="NCBI Taxonomy" id="340320"/>
    <lineage>
        <taxon>Bacteria</taxon>
        <taxon>Bacillati</taxon>
        <taxon>Actinomycetota</taxon>
        <taxon>Actinomycetes</taxon>
        <taxon>Micrococcales</taxon>
        <taxon>Microbacteriaceae</taxon>
        <taxon>Leucobacter</taxon>
    </lineage>
</organism>
<dbReference type="AlphaFoldDB" id="A0A4R6S686"/>
<keyword evidence="2" id="KW-1185">Reference proteome</keyword>